<accession>A0A7S1C9V5</accession>
<protein>
    <submittedName>
        <fullName evidence="2">Uncharacterized protein</fullName>
    </submittedName>
</protein>
<dbReference type="AlphaFoldDB" id="A0A7S1C9V5"/>
<feature type="transmembrane region" description="Helical" evidence="1">
    <location>
        <begin position="196"/>
        <end position="216"/>
    </location>
</feature>
<evidence type="ECO:0000313" key="2">
    <source>
        <dbReference type="EMBL" id="CAD8913521.1"/>
    </source>
</evidence>
<dbReference type="EMBL" id="HBFS01009850">
    <property type="protein sequence ID" value="CAD8913521.1"/>
    <property type="molecule type" value="Transcribed_RNA"/>
</dbReference>
<evidence type="ECO:0000256" key="1">
    <source>
        <dbReference type="SAM" id="Phobius"/>
    </source>
</evidence>
<keyword evidence="1" id="KW-0812">Transmembrane</keyword>
<gene>
    <name evidence="2" type="ORF">BSP0115_LOCUS6773</name>
</gene>
<feature type="transmembrane region" description="Helical" evidence="1">
    <location>
        <begin position="106"/>
        <end position="127"/>
    </location>
</feature>
<organism evidence="2">
    <name type="scientific">Bicosoecida sp. CB-2014</name>
    <dbReference type="NCBI Taxonomy" id="1486930"/>
    <lineage>
        <taxon>Eukaryota</taxon>
        <taxon>Sar</taxon>
        <taxon>Stramenopiles</taxon>
        <taxon>Bigyra</taxon>
        <taxon>Opalozoa</taxon>
        <taxon>Bicosoecida</taxon>
    </lineage>
</organism>
<reference evidence="2" key="1">
    <citation type="submission" date="2021-01" db="EMBL/GenBank/DDBJ databases">
        <authorList>
            <person name="Corre E."/>
            <person name="Pelletier E."/>
            <person name="Niang G."/>
            <person name="Scheremetjew M."/>
            <person name="Finn R."/>
            <person name="Kale V."/>
            <person name="Holt S."/>
            <person name="Cochrane G."/>
            <person name="Meng A."/>
            <person name="Brown T."/>
            <person name="Cohen L."/>
        </authorList>
    </citation>
    <scope>NUCLEOTIDE SEQUENCE</scope>
    <source>
        <strain evidence="2">Ms1</strain>
    </source>
</reference>
<keyword evidence="1" id="KW-0472">Membrane</keyword>
<sequence>MEVPPPSAEGYGYGGGSGGAMMPPAYNAGYVPPVAPTKGNNEANKAPSAPPADDAAEWDSVVMAMSSGPSSAPPAPRGPVVRVERPPMLLPGGLRFEVPDWDTCKWVSWFIMAVIWAGAAFVALFFVTDATNIFKGYPVQLGCTSSEDMENNICIFSAGMISSGIVSFGMVSFGFINISQVGIGILFGFGQCHVNVGVVAAQVSVCVYAPFAQLSLSAYRVRFAQIGFSLLHPFLDPEGKLVVSCGGGSRRR</sequence>
<proteinExistence type="predicted"/>
<keyword evidence="1" id="KW-1133">Transmembrane helix</keyword>
<feature type="transmembrane region" description="Helical" evidence="1">
    <location>
        <begin position="165"/>
        <end position="190"/>
    </location>
</feature>
<name>A0A7S1C9V5_9STRA</name>